<dbReference type="AlphaFoldDB" id="A0A3B6LUQ2"/>
<organism evidence="5">
    <name type="scientific">Triticum aestivum</name>
    <name type="common">Wheat</name>
    <dbReference type="NCBI Taxonomy" id="4565"/>
    <lineage>
        <taxon>Eukaryota</taxon>
        <taxon>Viridiplantae</taxon>
        <taxon>Streptophyta</taxon>
        <taxon>Embryophyta</taxon>
        <taxon>Tracheophyta</taxon>
        <taxon>Spermatophyta</taxon>
        <taxon>Magnoliopsida</taxon>
        <taxon>Liliopsida</taxon>
        <taxon>Poales</taxon>
        <taxon>Poaceae</taxon>
        <taxon>BOP clade</taxon>
        <taxon>Pooideae</taxon>
        <taxon>Triticodae</taxon>
        <taxon>Triticeae</taxon>
        <taxon>Triticinae</taxon>
        <taxon>Triticum</taxon>
    </lineage>
</organism>
<dbReference type="InterPro" id="IPR045005">
    <property type="entry name" value="BPM1-6"/>
</dbReference>
<dbReference type="Gramene" id="TraesRN5B0101048100.1">
    <property type="protein sequence ID" value="TraesRN5B0101048100.1"/>
    <property type="gene ID" value="TraesRN5B0101048100"/>
</dbReference>
<dbReference type="InterPro" id="IPR056423">
    <property type="entry name" value="BACK_BPM_SPOP"/>
</dbReference>
<comment type="pathway">
    <text evidence="1">Protein modification; protein ubiquitination.</text>
</comment>
<evidence type="ECO:0000259" key="4">
    <source>
        <dbReference type="Pfam" id="PF24570"/>
    </source>
</evidence>
<dbReference type="SUPFAM" id="SSF54695">
    <property type="entry name" value="POZ domain"/>
    <property type="match status" value="1"/>
</dbReference>
<reference evidence="5" key="1">
    <citation type="submission" date="2018-08" db="EMBL/GenBank/DDBJ databases">
        <authorList>
            <person name="Rossello M."/>
        </authorList>
    </citation>
    <scope>NUCLEOTIDE SEQUENCE [LARGE SCALE GENOMIC DNA]</scope>
    <source>
        <strain evidence="5">cv. Chinese Spring</strain>
    </source>
</reference>
<dbReference type="Gene3D" id="3.30.710.10">
    <property type="entry name" value="Potassium Channel Kv1.1, Chain A"/>
    <property type="match status" value="1"/>
</dbReference>
<evidence type="ECO:0000256" key="2">
    <source>
        <dbReference type="ARBA" id="ARBA00010846"/>
    </source>
</evidence>
<evidence type="ECO:0000313" key="6">
    <source>
        <dbReference type="Proteomes" id="UP000019116"/>
    </source>
</evidence>
<sequence length="151" mass="16588">MKESSAGSIEICDMEADVFKSLLHFIYTDSVPLLEIASNKGETDVVMAGHLLVAADRYNIGRLKQICEEKLCTHIDSNMVATNLSLAEQHGFSRLKEACLQFLVSPSNLEAMMASDGYEHLKSSCPSVLKELIARILPAEYKAAKDIILAI</sequence>
<dbReference type="Gene3D" id="1.25.40.420">
    <property type="match status" value="1"/>
</dbReference>
<reference evidence="5" key="2">
    <citation type="submission" date="2018-10" db="UniProtKB">
        <authorList>
            <consortium name="EnsemblPlants"/>
        </authorList>
    </citation>
    <scope>IDENTIFICATION</scope>
</reference>
<dbReference type="STRING" id="4565.A0A3B6LUQ2"/>
<dbReference type="GO" id="GO:0016567">
    <property type="term" value="P:protein ubiquitination"/>
    <property type="evidence" value="ECO:0007669"/>
    <property type="project" value="InterPro"/>
</dbReference>
<dbReference type="SMR" id="A0A3B6LUQ2"/>
<dbReference type="Gramene" id="TraesKAR5B01G0404700.1">
    <property type="protein sequence ID" value="cds.TraesKAR5B01G0404700.1"/>
    <property type="gene ID" value="TraesKAR5B01G0404700"/>
</dbReference>
<keyword evidence="6" id="KW-1185">Reference proteome</keyword>
<dbReference type="Gramene" id="TraesWEE_scaffold_020751_01G000300.1">
    <property type="protein sequence ID" value="TraesWEE_scaffold_020751_01G000300.1"/>
    <property type="gene ID" value="TraesWEE_scaffold_020751_01G000300"/>
</dbReference>
<evidence type="ECO:0000259" key="3">
    <source>
        <dbReference type="Pfam" id="PF00651"/>
    </source>
</evidence>
<protein>
    <submittedName>
        <fullName evidence="5">Uncharacterized protein</fullName>
    </submittedName>
</protein>
<dbReference type="Gramene" id="TraesROB_scaffold_018296_01G000700.1">
    <property type="protein sequence ID" value="TraesROB_scaffold_018296_01G000700.1"/>
    <property type="gene ID" value="TraesROB_scaffold_018296_01G000700"/>
</dbReference>
<dbReference type="Gramene" id="TraesCS5B02G438000.1">
    <property type="protein sequence ID" value="TraesCS5B02G438000.1.cds1"/>
    <property type="gene ID" value="TraesCS5B02G438000"/>
</dbReference>
<dbReference type="OrthoDB" id="685185at2759"/>
<name>A0A3B6LUQ2_WHEAT</name>
<dbReference type="Gramene" id="TraesCS5B03G1077300.1">
    <property type="protein sequence ID" value="TraesCS5B03G1077300.1.CDS1"/>
    <property type="gene ID" value="TraesCS5B03G1077300"/>
</dbReference>
<dbReference type="Pfam" id="PF00651">
    <property type="entry name" value="BTB"/>
    <property type="match status" value="1"/>
</dbReference>
<evidence type="ECO:0000256" key="1">
    <source>
        <dbReference type="ARBA" id="ARBA00004906"/>
    </source>
</evidence>
<dbReference type="PANTHER" id="PTHR26379">
    <property type="entry name" value="BTB/POZ AND MATH DOMAIN-CONTAINING PROTEIN 1"/>
    <property type="match status" value="1"/>
</dbReference>
<dbReference type="InterPro" id="IPR011333">
    <property type="entry name" value="SKP1/BTB/POZ_sf"/>
</dbReference>
<dbReference type="Pfam" id="PF24570">
    <property type="entry name" value="BACK_BPM_SPOP"/>
    <property type="match status" value="1"/>
</dbReference>
<dbReference type="Proteomes" id="UP000019116">
    <property type="component" value="Chromosome 5B"/>
</dbReference>
<dbReference type="OMA" id="SIEICDM"/>
<dbReference type="InterPro" id="IPR000210">
    <property type="entry name" value="BTB/POZ_dom"/>
</dbReference>
<accession>A0A3B6LUQ2</accession>
<dbReference type="PANTHER" id="PTHR26379:SF524">
    <property type="entry name" value="MATH DOMAIN-CONTAINING PROTEIN"/>
    <property type="match status" value="1"/>
</dbReference>
<dbReference type="EnsemblPlants" id="TraesCS5B02G438000.1">
    <property type="protein sequence ID" value="TraesCS5B02G438000.1.cds1"/>
    <property type="gene ID" value="TraesCS5B02G438000"/>
</dbReference>
<dbReference type="Gramene" id="TraesCLE_scaffold_035922_01G000200.1">
    <property type="protein sequence ID" value="TraesCLE_scaffold_035922_01G000200.1"/>
    <property type="gene ID" value="TraesCLE_scaffold_035922_01G000200"/>
</dbReference>
<feature type="domain" description="BTB" evidence="3">
    <location>
        <begin position="2"/>
        <end position="74"/>
    </location>
</feature>
<comment type="similarity">
    <text evidence="2">Belongs to the Tdpoz family.</text>
</comment>
<dbReference type="Gramene" id="TraesCAD_scaffold_017668_01G000700.1">
    <property type="protein sequence ID" value="TraesCAD_scaffold_017668_01G000700.1"/>
    <property type="gene ID" value="TraesCAD_scaffold_017668_01G000700"/>
</dbReference>
<feature type="domain" description="BPM/SPOP BACK" evidence="4">
    <location>
        <begin position="79"/>
        <end position="133"/>
    </location>
</feature>
<proteinExistence type="inferred from homology"/>
<evidence type="ECO:0000313" key="5">
    <source>
        <dbReference type="EnsemblPlants" id="TraesCS5B02G438000.1.cds1"/>
    </source>
</evidence>